<dbReference type="EC" id="3.4.24.-" evidence="6"/>
<dbReference type="PANTHER" id="PTHR21711:SF0">
    <property type="entry name" value="MITOCHONDRIAL INNER MEMBRANE PROTEASE ATP23 HOMOLOG"/>
    <property type="match status" value="1"/>
</dbReference>
<comment type="similarity">
    <text evidence="1 6">Belongs to the peptidase M76 family.</text>
</comment>
<sequence>MENLEKSGCGIRKNFIKATNCIQECSGGFSRGTEIVVCYNHLKFQDQVDQTMIHDIIHAYDDRHGANLNWNNCGQACSEIRANHLSGNCHYIMRFSFVI</sequence>
<keyword evidence="3 6" id="KW-0479">Metal-binding</keyword>
<evidence type="ECO:0000256" key="4">
    <source>
        <dbReference type="ARBA" id="ARBA00022801"/>
    </source>
</evidence>
<protein>
    <recommendedName>
        <fullName evidence="6">Mitochondrial inner membrane protease ATP23</fullName>
        <ecNumber evidence="6">3.4.24.-</ecNumber>
    </recommendedName>
</protein>
<reference evidence="7 8" key="1">
    <citation type="submission" date="2024-06" db="EMBL/GenBank/DDBJ databases">
        <title>A chromosome level genome sequence of Diviner's sage (Salvia divinorum).</title>
        <authorList>
            <person name="Ford S.A."/>
            <person name="Ro D.-K."/>
            <person name="Ness R.W."/>
            <person name="Phillips M.A."/>
        </authorList>
    </citation>
    <scope>NUCLEOTIDE SEQUENCE [LARGE SCALE GENOMIC DNA]</scope>
    <source>
        <strain evidence="7">SAF-2024a</strain>
        <tissue evidence="7">Leaf</tissue>
    </source>
</reference>
<dbReference type="GO" id="GO:0008237">
    <property type="term" value="F:metallopeptidase activity"/>
    <property type="evidence" value="ECO:0007669"/>
    <property type="project" value="UniProtKB-KW"/>
</dbReference>
<accession>A0ABD1GYI7</accession>
<proteinExistence type="inferred from homology"/>
<evidence type="ECO:0000256" key="2">
    <source>
        <dbReference type="ARBA" id="ARBA00022670"/>
    </source>
</evidence>
<gene>
    <name evidence="7" type="ORF">AAHA92_17347</name>
</gene>
<keyword evidence="5 6" id="KW-0482">Metalloprotease</keyword>
<name>A0ABD1GYI7_SALDI</name>
<comment type="caution">
    <text evidence="7">The sequence shown here is derived from an EMBL/GenBank/DDBJ whole genome shotgun (WGS) entry which is preliminary data.</text>
</comment>
<evidence type="ECO:0000313" key="7">
    <source>
        <dbReference type="EMBL" id="KAL1549216.1"/>
    </source>
</evidence>
<keyword evidence="4 6" id="KW-0378">Hydrolase</keyword>
<evidence type="ECO:0000256" key="3">
    <source>
        <dbReference type="ARBA" id="ARBA00022723"/>
    </source>
</evidence>
<dbReference type="Proteomes" id="UP001567538">
    <property type="component" value="Unassembled WGS sequence"/>
</dbReference>
<evidence type="ECO:0000256" key="6">
    <source>
        <dbReference type="RuleBase" id="RU364057"/>
    </source>
</evidence>
<keyword evidence="8" id="KW-1185">Reference proteome</keyword>
<organism evidence="7 8">
    <name type="scientific">Salvia divinorum</name>
    <name type="common">Maria pastora</name>
    <name type="synonym">Diviner's sage</name>
    <dbReference type="NCBI Taxonomy" id="28513"/>
    <lineage>
        <taxon>Eukaryota</taxon>
        <taxon>Viridiplantae</taxon>
        <taxon>Streptophyta</taxon>
        <taxon>Embryophyta</taxon>
        <taxon>Tracheophyta</taxon>
        <taxon>Spermatophyta</taxon>
        <taxon>Magnoliopsida</taxon>
        <taxon>eudicotyledons</taxon>
        <taxon>Gunneridae</taxon>
        <taxon>Pentapetalae</taxon>
        <taxon>asterids</taxon>
        <taxon>lamiids</taxon>
        <taxon>Lamiales</taxon>
        <taxon>Lamiaceae</taxon>
        <taxon>Nepetoideae</taxon>
        <taxon>Mentheae</taxon>
        <taxon>Salviinae</taxon>
        <taxon>Salvia</taxon>
        <taxon>Salvia subgen. Calosphace</taxon>
    </lineage>
</organism>
<dbReference type="GO" id="GO:0006508">
    <property type="term" value="P:proteolysis"/>
    <property type="evidence" value="ECO:0007669"/>
    <property type="project" value="UniProtKB-KW"/>
</dbReference>
<dbReference type="Pfam" id="PF09768">
    <property type="entry name" value="Peptidase_M76"/>
    <property type="match status" value="1"/>
</dbReference>
<dbReference type="PANTHER" id="PTHR21711">
    <property type="entry name" value="MITOCHONDRIAL INNER MEMBRANE PROTEASE"/>
    <property type="match status" value="1"/>
</dbReference>
<evidence type="ECO:0000256" key="5">
    <source>
        <dbReference type="ARBA" id="ARBA00023049"/>
    </source>
</evidence>
<evidence type="ECO:0000313" key="8">
    <source>
        <dbReference type="Proteomes" id="UP001567538"/>
    </source>
</evidence>
<dbReference type="GO" id="GO:0046872">
    <property type="term" value="F:metal ion binding"/>
    <property type="evidence" value="ECO:0007669"/>
    <property type="project" value="UniProtKB-KW"/>
</dbReference>
<dbReference type="EMBL" id="JBEAFC010000007">
    <property type="protein sequence ID" value="KAL1549216.1"/>
    <property type="molecule type" value="Genomic_DNA"/>
</dbReference>
<evidence type="ECO:0000256" key="1">
    <source>
        <dbReference type="ARBA" id="ARBA00009915"/>
    </source>
</evidence>
<dbReference type="InterPro" id="IPR019165">
    <property type="entry name" value="Peptidase_M76_ATP23"/>
</dbReference>
<keyword evidence="2 6" id="KW-0645">Protease</keyword>
<dbReference type="AlphaFoldDB" id="A0ABD1GYI7"/>